<feature type="disulfide bond" evidence="7">
    <location>
        <begin position="63"/>
        <end position="99"/>
    </location>
</feature>
<evidence type="ECO:0000256" key="2">
    <source>
        <dbReference type="ARBA" id="ARBA00005447"/>
    </source>
</evidence>
<comment type="subcellular location">
    <subcellularLocation>
        <location evidence="1">Secreted</location>
    </subcellularLocation>
</comment>
<evidence type="ECO:0000313" key="11">
    <source>
        <dbReference type="Proteomes" id="UP000625711"/>
    </source>
</evidence>
<dbReference type="AlphaFoldDB" id="A0A5Q0TXG2"/>
<accession>A0A5Q0TXG2</accession>
<dbReference type="InterPro" id="IPR001166">
    <property type="entry name" value="Hyperglycemic"/>
</dbReference>
<dbReference type="PRINTS" id="PR00550">
    <property type="entry name" value="HYPRGLYCEMIC"/>
</dbReference>
<dbReference type="Proteomes" id="UP000625711">
    <property type="component" value="Unassembled WGS sequence"/>
</dbReference>
<evidence type="ECO:0000256" key="8">
    <source>
        <dbReference type="SAM" id="SignalP"/>
    </source>
</evidence>
<dbReference type="FunFam" id="1.10.2010.10:FF:000001">
    <property type="entry name" value="Ion transport peptide isoform C"/>
    <property type="match status" value="1"/>
</dbReference>
<evidence type="ECO:0000313" key="10">
    <source>
        <dbReference type="EMBL" id="QGA72560.1"/>
    </source>
</evidence>
<dbReference type="EMBL" id="JAACXV010000410">
    <property type="protein sequence ID" value="KAF7277994.1"/>
    <property type="molecule type" value="Genomic_DNA"/>
</dbReference>
<dbReference type="GO" id="GO:0005184">
    <property type="term" value="F:neuropeptide hormone activity"/>
    <property type="evidence" value="ECO:0007669"/>
    <property type="project" value="InterPro"/>
</dbReference>
<gene>
    <name evidence="10" type="primary">ITP</name>
    <name evidence="9" type="ORF">GWI33_008989</name>
</gene>
<keyword evidence="3" id="KW-0964">Secreted</keyword>
<keyword evidence="11" id="KW-1185">Reference proteome</keyword>
<organism evidence="10">
    <name type="scientific">Rhynchophorus ferrugineus</name>
    <name type="common">Red palm weevil</name>
    <name type="synonym">Curculio ferrugineus</name>
    <dbReference type="NCBI Taxonomy" id="354439"/>
    <lineage>
        <taxon>Eukaryota</taxon>
        <taxon>Metazoa</taxon>
        <taxon>Ecdysozoa</taxon>
        <taxon>Arthropoda</taxon>
        <taxon>Hexapoda</taxon>
        <taxon>Insecta</taxon>
        <taxon>Pterygota</taxon>
        <taxon>Neoptera</taxon>
        <taxon>Endopterygota</taxon>
        <taxon>Coleoptera</taxon>
        <taxon>Polyphaga</taxon>
        <taxon>Cucujiformia</taxon>
        <taxon>Curculionidae</taxon>
        <taxon>Dryophthorinae</taxon>
        <taxon>Rhynchophorus</taxon>
    </lineage>
</organism>
<dbReference type="GO" id="GO:0005576">
    <property type="term" value="C:extracellular region"/>
    <property type="evidence" value="ECO:0007669"/>
    <property type="project" value="UniProtKB-SubCell"/>
</dbReference>
<reference evidence="9" key="2">
    <citation type="submission" date="2020-08" db="EMBL/GenBank/DDBJ databases">
        <title>Genome sequencing and assembly of the red palm weevil Rhynchophorus ferrugineus.</title>
        <authorList>
            <person name="Dias G.B."/>
            <person name="Bergman C.M."/>
            <person name="Manee M."/>
        </authorList>
    </citation>
    <scope>NUCLEOTIDE SEQUENCE</scope>
    <source>
        <strain evidence="9">AA-2017</strain>
        <tissue evidence="9">Whole larva</tissue>
    </source>
</reference>
<dbReference type="GO" id="GO:0007623">
    <property type="term" value="P:circadian rhythm"/>
    <property type="evidence" value="ECO:0007669"/>
    <property type="project" value="TreeGrafter"/>
</dbReference>
<dbReference type="Gene3D" id="1.10.2010.10">
    <property type="entry name" value="Crustacean CHH/MIH/GIH neurohormone"/>
    <property type="match status" value="1"/>
</dbReference>
<evidence type="ECO:0000256" key="5">
    <source>
        <dbReference type="ARBA" id="ARBA00022702"/>
    </source>
</evidence>
<protein>
    <submittedName>
        <fullName evidence="10">Ion transport peptide</fullName>
    </submittedName>
</protein>
<sequence length="135" mass="15446">MSQRSQSQRGSGIRAVWTCLAIALVVQAVYANSPWRGERGVERGVGPLLTHHLTKRSFFDIQCKGVYDKSIFARLDRICEDCYSLFREPQIHSLCMKNCFTTDYFKGCLETLQLSDEMEQIQSWIKQVHGAEPVV</sequence>
<dbReference type="Pfam" id="PF01147">
    <property type="entry name" value="Crust_neurohorm"/>
    <property type="match status" value="1"/>
</dbReference>
<keyword evidence="4" id="KW-0165">Cleavage on pair of basic residues</keyword>
<dbReference type="PRINTS" id="PR00548">
    <property type="entry name" value="HYPRGLYCEMC1"/>
</dbReference>
<evidence type="ECO:0000313" key="9">
    <source>
        <dbReference type="EMBL" id="KAF7277994.1"/>
    </source>
</evidence>
<reference evidence="10" key="1">
    <citation type="submission" date="2019-04" db="EMBL/GenBank/DDBJ databases">
        <title>Identification and expression profiles of neuropeptides and their G protein-coupled receptors in the Red palm weevil Rhynchophorus ferrugineus (Coleoptera: Curculionidae).</title>
        <authorList>
            <person name="Zhang H."/>
            <person name="Bai J."/>
            <person name="Huang S."/>
            <person name="Hou Y."/>
        </authorList>
    </citation>
    <scope>NUCLEOTIDE SEQUENCE</scope>
</reference>
<evidence type="ECO:0000256" key="6">
    <source>
        <dbReference type="ARBA" id="ARBA00023157"/>
    </source>
</evidence>
<dbReference type="InterPro" id="IPR035957">
    <property type="entry name" value="Crust_neurohorm_sf"/>
</dbReference>
<comment type="similarity">
    <text evidence="2">Belongs to the arthropod CHH/MIH/GIH/VIH hormone family.</text>
</comment>
<dbReference type="SUPFAM" id="SSF81778">
    <property type="entry name" value="Crustacean CHH/MIH/GIH neurohormone"/>
    <property type="match status" value="1"/>
</dbReference>
<keyword evidence="5" id="KW-0372">Hormone</keyword>
<feature type="disulfide bond" evidence="7">
    <location>
        <begin position="82"/>
        <end position="108"/>
    </location>
</feature>
<dbReference type="EMBL" id="MK751556">
    <property type="protein sequence ID" value="QGA72560.1"/>
    <property type="molecule type" value="mRNA"/>
</dbReference>
<dbReference type="InterPro" id="IPR000346">
    <property type="entry name" value="Hyperglycemic1"/>
</dbReference>
<dbReference type="OrthoDB" id="6365952at2759"/>
<feature type="disulfide bond" evidence="7">
    <location>
        <begin position="79"/>
        <end position="95"/>
    </location>
</feature>
<dbReference type="PANTHER" id="PTHR35981:SF2">
    <property type="entry name" value="ION TRANSPORT PEPTIDE, ISOFORM C"/>
    <property type="match status" value="1"/>
</dbReference>
<feature type="signal peptide" evidence="8">
    <location>
        <begin position="1"/>
        <end position="31"/>
    </location>
</feature>
<feature type="chain" id="PRO_5036149776" evidence="8">
    <location>
        <begin position="32"/>
        <end position="135"/>
    </location>
</feature>
<evidence type="ECO:0000256" key="7">
    <source>
        <dbReference type="PIRSR" id="PIRSR631098-51"/>
    </source>
</evidence>
<dbReference type="InterPro" id="IPR031098">
    <property type="entry name" value="Crust_neurohorm"/>
</dbReference>
<keyword evidence="8" id="KW-0732">Signal</keyword>
<evidence type="ECO:0000256" key="3">
    <source>
        <dbReference type="ARBA" id="ARBA00022525"/>
    </source>
</evidence>
<evidence type="ECO:0000256" key="1">
    <source>
        <dbReference type="ARBA" id="ARBA00004613"/>
    </source>
</evidence>
<proteinExistence type="evidence at transcript level"/>
<dbReference type="PANTHER" id="PTHR35981">
    <property type="entry name" value="ION TRANSPORT PEPTIDE, ISOFORM C"/>
    <property type="match status" value="1"/>
</dbReference>
<name>A0A5Q0TXG2_RHYFE</name>
<evidence type="ECO:0000256" key="4">
    <source>
        <dbReference type="ARBA" id="ARBA00022685"/>
    </source>
</evidence>
<keyword evidence="6 7" id="KW-1015">Disulfide bond</keyword>